<accession>A0A914WIS1</accession>
<reference evidence="3" key="1">
    <citation type="submission" date="2022-11" db="UniProtKB">
        <authorList>
            <consortium name="WormBaseParasite"/>
        </authorList>
    </citation>
    <scope>IDENTIFICATION</scope>
</reference>
<feature type="region of interest" description="Disordered" evidence="1">
    <location>
        <begin position="142"/>
        <end position="168"/>
    </location>
</feature>
<evidence type="ECO:0000256" key="1">
    <source>
        <dbReference type="SAM" id="MobiDB-lite"/>
    </source>
</evidence>
<organism evidence="2 3">
    <name type="scientific">Plectus sambesii</name>
    <dbReference type="NCBI Taxonomy" id="2011161"/>
    <lineage>
        <taxon>Eukaryota</taxon>
        <taxon>Metazoa</taxon>
        <taxon>Ecdysozoa</taxon>
        <taxon>Nematoda</taxon>
        <taxon>Chromadorea</taxon>
        <taxon>Plectida</taxon>
        <taxon>Plectina</taxon>
        <taxon>Plectoidea</taxon>
        <taxon>Plectidae</taxon>
        <taxon>Plectus</taxon>
    </lineage>
</organism>
<name>A0A914WIS1_9BILA</name>
<dbReference type="PANTHER" id="PTHR47027:SF20">
    <property type="entry name" value="REVERSE TRANSCRIPTASE-LIKE PROTEIN WITH RNA-DIRECTED DNA POLYMERASE DOMAIN"/>
    <property type="match status" value="1"/>
</dbReference>
<evidence type="ECO:0000313" key="2">
    <source>
        <dbReference type="Proteomes" id="UP000887566"/>
    </source>
</evidence>
<evidence type="ECO:0000313" key="3">
    <source>
        <dbReference type="WBParaSite" id="PSAMB.scaffold4146size15545.g23552.t1"/>
    </source>
</evidence>
<feature type="compositionally biased region" description="Polar residues" evidence="1">
    <location>
        <begin position="142"/>
        <end position="152"/>
    </location>
</feature>
<dbReference type="PANTHER" id="PTHR47027">
    <property type="entry name" value="REVERSE TRANSCRIPTASE DOMAIN-CONTAINING PROTEIN"/>
    <property type="match status" value="1"/>
</dbReference>
<sequence length="168" mass="19863">MRVFRATTIPALLYGSETWTLLQADSNRLEVFQMRCLRRILGVSLRDKLKNDIIRTRCERQPTIEDQIRQRRLRWFGHVCRMPQHRLPNRALFHRRPATWKIQKKAARKIWQMQVAADLATSRLNIAEAREKAQDRRAWRQLTTAGPQQQRAPTAAYWLRGQPRPAAS</sequence>
<protein>
    <submittedName>
        <fullName evidence="3">Endonuclease-reverse transcriptase</fullName>
    </submittedName>
</protein>
<dbReference type="WBParaSite" id="PSAMB.scaffold4146size15545.g23552.t1">
    <property type="protein sequence ID" value="PSAMB.scaffold4146size15545.g23552.t1"/>
    <property type="gene ID" value="PSAMB.scaffold4146size15545.g23552"/>
</dbReference>
<dbReference type="AlphaFoldDB" id="A0A914WIS1"/>
<dbReference type="Proteomes" id="UP000887566">
    <property type="component" value="Unplaced"/>
</dbReference>
<proteinExistence type="predicted"/>
<keyword evidence="2" id="KW-1185">Reference proteome</keyword>